<dbReference type="InterPro" id="IPR005754">
    <property type="entry name" value="Sortase"/>
</dbReference>
<dbReference type="Pfam" id="PF04203">
    <property type="entry name" value="Sortase"/>
    <property type="match status" value="1"/>
</dbReference>
<dbReference type="Gene3D" id="2.40.260.10">
    <property type="entry name" value="Sortase"/>
    <property type="match status" value="1"/>
</dbReference>
<gene>
    <name evidence="3" type="ORF">UY83_C0009G0014</name>
</gene>
<protein>
    <recommendedName>
        <fullName evidence="5">Sortase family protein</fullName>
    </recommendedName>
</protein>
<comment type="caution">
    <text evidence="3">The sequence shown here is derived from an EMBL/GenBank/DDBJ whole genome shotgun (WGS) entry which is preliminary data.</text>
</comment>
<organism evidence="3 4">
    <name type="scientific">Candidatus Adlerbacteria bacterium GW2011_GWA1_54_10</name>
    <dbReference type="NCBI Taxonomy" id="1618605"/>
    <lineage>
        <taxon>Bacteria</taxon>
        <taxon>Candidatus Adleribacteriota</taxon>
    </lineage>
</organism>
<feature type="signal peptide" evidence="2">
    <location>
        <begin position="1"/>
        <end position="22"/>
    </location>
</feature>
<sequence>MRFLGYLATSAALFAITVGFLALVDALPDTAVSEDAYGGMESFVNISSEAPVRIVAESIDMDVRVNNPLSTDIKILDEALLTGAVRYPESALLGQEGTVLIFGHSSYLPVIYNQAYKAFNNIQKLQAGDIIGVYSGSREYRYRVTSVRLANATEDVVELPSDGKYLALVTCDSFGRKTDRFIVKAEFVRSLAL</sequence>
<dbReference type="AlphaFoldDB" id="A0A0G1XWN5"/>
<evidence type="ECO:0000313" key="3">
    <source>
        <dbReference type="EMBL" id="KKW35391.1"/>
    </source>
</evidence>
<evidence type="ECO:0000256" key="2">
    <source>
        <dbReference type="SAM" id="SignalP"/>
    </source>
</evidence>
<proteinExistence type="predicted"/>
<dbReference type="Proteomes" id="UP000034740">
    <property type="component" value="Unassembled WGS sequence"/>
</dbReference>
<dbReference type="InterPro" id="IPR023365">
    <property type="entry name" value="Sortase_dom-sf"/>
</dbReference>
<evidence type="ECO:0000313" key="4">
    <source>
        <dbReference type="Proteomes" id="UP000034740"/>
    </source>
</evidence>
<dbReference type="EMBL" id="LCRO01000009">
    <property type="protein sequence ID" value="KKW35391.1"/>
    <property type="molecule type" value="Genomic_DNA"/>
</dbReference>
<reference evidence="3 4" key="1">
    <citation type="journal article" date="2015" name="Nature">
        <title>rRNA introns, odd ribosomes, and small enigmatic genomes across a large radiation of phyla.</title>
        <authorList>
            <person name="Brown C.T."/>
            <person name="Hug L.A."/>
            <person name="Thomas B.C."/>
            <person name="Sharon I."/>
            <person name="Castelle C.J."/>
            <person name="Singh A."/>
            <person name="Wilkins M.J."/>
            <person name="Williams K.H."/>
            <person name="Banfield J.F."/>
        </authorList>
    </citation>
    <scope>NUCLEOTIDE SEQUENCE [LARGE SCALE GENOMIC DNA]</scope>
</reference>
<keyword evidence="2" id="KW-0732">Signal</keyword>
<feature type="chain" id="PRO_5002540971" description="Sortase family protein" evidence="2">
    <location>
        <begin position="23"/>
        <end position="193"/>
    </location>
</feature>
<name>A0A0G1XWN5_9BACT</name>
<dbReference type="GO" id="GO:0016787">
    <property type="term" value="F:hydrolase activity"/>
    <property type="evidence" value="ECO:0007669"/>
    <property type="project" value="UniProtKB-KW"/>
</dbReference>
<keyword evidence="1" id="KW-0378">Hydrolase</keyword>
<evidence type="ECO:0000256" key="1">
    <source>
        <dbReference type="ARBA" id="ARBA00022801"/>
    </source>
</evidence>
<evidence type="ECO:0008006" key="5">
    <source>
        <dbReference type="Google" id="ProtNLM"/>
    </source>
</evidence>
<accession>A0A0G1XWN5</accession>
<dbReference type="SUPFAM" id="SSF63817">
    <property type="entry name" value="Sortase"/>
    <property type="match status" value="1"/>
</dbReference>